<dbReference type="EMBL" id="DVFJ01000011">
    <property type="protein sequence ID" value="HIQ71417.1"/>
    <property type="molecule type" value="Genomic_DNA"/>
</dbReference>
<protein>
    <submittedName>
        <fullName evidence="1">Orotate phosphoribosyltransferase</fullName>
    </submittedName>
</protein>
<sequence length="285" mass="31121">MMGDSVLSWLFETKAVRVCPEGAPFWYTSGKLGPFYINTHFLYGSQEAAEALLDTIEQAAAGDRLRFGRTVLAAVRAQYEQNAIYRGLMDLLVERARGMAFDFVSGGERRDFFFSLLIADRLGKPHVSIFKDLQTVCDAAGFESACPASEAGLAGKRALHVADLVTEASSYVRAWIPAIEALGAKIGCSLAVVDRDQGGREVLAGAGIPLTTLVKIDPSLFETARTLGVVTEEQLAMVRSFMQDPNGFMRAFLNAHPTFLQEQIALGGKAKERAERCIEKGFDRL</sequence>
<organism evidence="1 2">
    <name type="scientific">Candidatus Onthenecus intestinigallinarum</name>
    <dbReference type="NCBI Taxonomy" id="2840875"/>
    <lineage>
        <taxon>Bacteria</taxon>
        <taxon>Bacillati</taxon>
        <taxon>Bacillota</taxon>
        <taxon>Clostridia</taxon>
        <taxon>Eubacteriales</taxon>
        <taxon>Candidatus Onthenecus</taxon>
    </lineage>
</organism>
<proteinExistence type="predicted"/>
<reference evidence="1" key="2">
    <citation type="journal article" date="2021" name="PeerJ">
        <title>Extensive microbial diversity within the chicken gut microbiome revealed by metagenomics and culture.</title>
        <authorList>
            <person name="Gilroy R."/>
            <person name="Ravi A."/>
            <person name="Getino M."/>
            <person name="Pursley I."/>
            <person name="Horton D.L."/>
            <person name="Alikhan N.F."/>
            <person name="Baker D."/>
            <person name="Gharbi K."/>
            <person name="Hall N."/>
            <person name="Watson M."/>
            <person name="Adriaenssens E.M."/>
            <person name="Foster-Nyarko E."/>
            <person name="Jarju S."/>
            <person name="Secka A."/>
            <person name="Antonio M."/>
            <person name="Oren A."/>
            <person name="Chaudhuri R.R."/>
            <person name="La Ragione R."/>
            <person name="Hildebrand F."/>
            <person name="Pallen M.J."/>
        </authorList>
    </citation>
    <scope>NUCLEOTIDE SEQUENCE</scope>
    <source>
        <strain evidence="1">ChiSxjej2B14-6234</strain>
    </source>
</reference>
<evidence type="ECO:0000313" key="1">
    <source>
        <dbReference type="EMBL" id="HIQ71417.1"/>
    </source>
</evidence>
<dbReference type="Proteomes" id="UP000886887">
    <property type="component" value="Unassembled WGS sequence"/>
</dbReference>
<comment type="caution">
    <text evidence="1">The sequence shown here is derived from an EMBL/GenBank/DDBJ whole genome shotgun (WGS) entry which is preliminary data.</text>
</comment>
<dbReference type="AlphaFoldDB" id="A0A9D0Z8Y8"/>
<gene>
    <name evidence="1" type="ORF">IAB73_04300</name>
</gene>
<reference evidence="1" key="1">
    <citation type="submission" date="2020-10" db="EMBL/GenBank/DDBJ databases">
        <authorList>
            <person name="Gilroy R."/>
        </authorList>
    </citation>
    <scope>NUCLEOTIDE SEQUENCE</scope>
    <source>
        <strain evidence="1">ChiSxjej2B14-6234</strain>
    </source>
</reference>
<keyword evidence="1" id="KW-0328">Glycosyltransferase</keyword>
<evidence type="ECO:0000313" key="2">
    <source>
        <dbReference type="Proteomes" id="UP000886887"/>
    </source>
</evidence>
<dbReference type="Gene3D" id="3.40.50.2020">
    <property type="match status" value="1"/>
</dbReference>
<accession>A0A9D0Z8Y8</accession>
<keyword evidence="1" id="KW-0808">Transferase</keyword>
<dbReference type="InterPro" id="IPR029057">
    <property type="entry name" value="PRTase-like"/>
</dbReference>
<dbReference type="SUPFAM" id="SSF53271">
    <property type="entry name" value="PRTase-like"/>
    <property type="match status" value="1"/>
</dbReference>
<dbReference type="GO" id="GO:0016757">
    <property type="term" value="F:glycosyltransferase activity"/>
    <property type="evidence" value="ECO:0007669"/>
    <property type="project" value="UniProtKB-KW"/>
</dbReference>
<name>A0A9D0Z8Y8_9FIRM</name>